<dbReference type="PROSITE" id="PS51585">
    <property type="entry name" value="SAM_MT_TPMT"/>
    <property type="match status" value="1"/>
</dbReference>
<reference evidence="4 5" key="1">
    <citation type="journal article" date="2019" name="ACS Chem. Biol.">
        <title>Identification and Mobilization of a Cryptic Antibiotic Biosynthesis Gene Locus from a Human-Pathogenic Nocardia Isolate.</title>
        <authorList>
            <person name="Herisse M."/>
            <person name="Ishida K."/>
            <person name="Porter J.L."/>
            <person name="Howden B."/>
            <person name="Hertweck C."/>
            <person name="Stinear T.P."/>
            <person name="Pidot S.J."/>
        </authorList>
    </citation>
    <scope>NUCLEOTIDE SEQUENCE [LARGE SCALE GENOMIC DNA]</scope>
    <source>
        <strain evidence="4 5">AUSMDU00012717</strain>
    </source>
</reference>
<dbReference type="Pfam" id="PF05724">
    <property type="entry name" value="TPMT"/>
    <property type="match status" value="1"/>
</dbReference>
<accession>A0A6G9YP44</accession>
<dbReference type="GO" id="GO:0008757">
    <property type="term" value="F:S-adenosylmethionine-dependent methyltransferase activity"/>
    <property type="evidence" value="ECO:0007669"/>
    <property type="project" value="InterPro"/>
</dbReference>
<dbReference type="PANTHER" id="PTHR43464:SF19">
    <property type="entry name" value="UBIQUINONE BIOSYNTHESIS O-METHYLTRANSFERASE, MITOCHONDRIAL"/>
    <property type="match status" value="1"/>
</dbReference>
<dbReference type="GO" id="GO:0032259">
    <property type="term" value="P:methylation"/>
    <property type="evidence" value="ECO:0007669"/>
    <property type="project" value="UniProtKB-KW"/>
</dbReference>
<evidence type="ECO:0000256" key="2">
    <source>
        <dbReference type="ARBA" id="ARBA00022679"/>
    </source>
</evidence>
<evidence type="ECO:0000256" key="1">
    <source>
        <dbReference type="ARBA" id="ARBA00022603"/>
    </source>
</evidence>
<name>A0A6G9YP44_9NOCA</name>
<keyword evidence="5" id="KW-1185">Reference proteome</keyword>
<organism evidence="4 5">
    <name type="scientific">Nocardia arthritidis</name>
    <dbReference type="NCBI Taxonomy" id="228602"/>
    <lineage>
        <taxon>Bacteria</taxon>
        <taxon>Bacillati</taxon>
        <taxon>Actinomycetota</taxon>
        <taxon>Actinomycetes</taxon>
        <taxon>Mycobacteriales</taxon>
        <taxon>Nocardiaceae</taxon>
        <taxon>Nocardia</taxon>
    </lineage>
</organism>
<gene>
    <name evidence="4" type="ORF">F5544_36200</name>
</gene>
<dbReference type="CDD" id="cd02440">
    <property type="entry name" value="AdoMet_MTases"/>
    <property type="match status" value="1"/>
</dbReference>
<dbReference type="EMBL" id="CP046172">
    <property type="protein sequence ID" value="QIS15069.1"/>
    <property type="molecule type" value="Genomic_DNA"/>
</dbReference>
<keyword evidence="3" id="KW-0949">S-adenosyl-L-methionine</keyword>
<dbReference type="SUPFAM" id="SSF53335">
    <property type="entry name" value="S-adenosyl-L-methionine-dependent methyltransferases"/>
    <property type="match status" value="1"/>
</dbReference>
<dbReference type="InterPro" id="IPR008854">
    <property type="entry name" value="TPMT"/>
</dbReference>
<dbReference type="InterPro" id="IPR029063">
    <property type="entry name" value="SAM-dependent_MTases_sf"/>
</dbReference>
<sequence length="223" mass="23669">MVEKGKVEAQQAADAAARELAAGFVTRDDPTGWFEPLYAAAANGQATVPWDRDVPNQLLVEWFERRAAAGSGRALVIGCGYGTDAEYVAAQGFRTTAFDISETAIRGAAQRHPGSPVEYVVADLLDPPAAWTGAFDLVVESITVQSMPLSVREPAIANVGRMVAPAGELVVIAGIRAEGATADGPPWPLTRTELESFGSDGLRAVEIEQVAEVNRWRATFSKA</sequence>
<dbReference type="RefSeq" id="WP_167477382.1">
    <property type="nucleotide sequence ID" value="NZ_CP046172.1"/>
</dbReference>
<dbReference type="Gene3D" id="3.40.50.150">
    <property type="entry name" value="Vaccinia Virus protein VP39"/>
    <property type="match status" value="1"/>
</dbReference>
<evidence type="ECO:0000256" key="3">
    <source>
        <dbReference type="ARBA" id="ARBA00022691"/>
    </source>
</evidence>
<dbReference type="KEGG" id="nah:F5544_36200"/>
<evidence type="ECO:0000313" key="5">
    <source>
        <dbReference type="Proteomes" id="UP000503540"/>
    </source>
</evidence>
<protein>
    <submittedName>
        <fullName evidence="4">Methyltransferase domain-containing protein</fullName>
    </submittedName>
</protein>
<dbReference type="AlphaFoldDB" id="A0A6G9YP44"/>
<dbReference type="PANTHER" id="PTHR43464">
    <property type="entry name" value="METHYLTRANSFERASE"/>
    <property type="match status" value="1"/>
</dbReference>
<keyword evidence="1 4" id="KW-0489">Methyltransferase</keyword>
<proteinExistence type="predicted"/>
<evidence type="ECO:0000313" key="4">
    <source>
        <dbReference type="EMBL" id="QIS15069.1"/>
    </source>
</evidence>
<dbReference type="Proteomes" id="UP000503540">
    <property type="component" value="Chromosome"/>
</dbReference>
<keyword evidence="2 4" id="KW-0808">Transferase</keyword>